<keyword evidence="2" id="KW-1185">Reference proteome</keyword>
<organism evidence="2">
    <name type="scientific">Perkinsus marinus (strain ATCC 50983 / TXsc)</name>
    <dbReference type="NCBI Taxonomy" id="423536"/>
    <lineage>
        <taxon>Eukaryota</taxon>
        <taxon>Sar</taxon>
        <taxon>Alveolata</taxon>
        <taxon>Perkinsozoa</taxon>
        <taxon>Perkinsea</taxon>
        <taxon>Perkinsida</taxon>
        <taxon>Perkinsidae</taxon>
        <taxon>Perkinsus</taxon>
    </lineage>
</organism>
<dbReference type="GeneID" id="9039888"/>
<dbReference type="EMBL" id="GG684111">
    <property type="protein sequence ID" value="EER01404.1"/>
    <property type="molecule type" value="Genomic_DNA"/>
</dbReference>
<accession>C5LPE2</accession>
<evidence type="ECO:0000313" key="1">
    <source>
        <dbReference type="EMBL" id="EER01404.1"/>
    </source>
</evidence>
<dbReference type="OrthoDB" id="10256179at2759"/>
<dbReference type="InParanoid" id="C5LPE2"/>
<sequence length="137" mass="15726">MKVSDEAFMFLGQGRPYEDGRRGVLTPSRWAAVASHGWSTADDATLKEWKQVVRALVGRVLNDTPLLRRSMGKNPRDIAKPWVDKAISKHWDAIMPTFVNVEKVGSAMSKLEYDERMAQIEREIEHVAHHYRMHVAR</sequence>
<dbReference type="AlphaFoldDB" id="C5LPE2"/>
<proteinExistence type="predicted"/>
<protein>
    <submittedName>
        <fullName evidence="1">Uncharacterized protein</fullName>
    </submittedName>
</protein>
<reference evidence="1 2" key="1">
    <citation type="submission" date="2008-07" db="EMBL/GenBank/DDBJ databases">
        <authorList>
            <person name="El-Sayed N."/>
            <person name="Caler E."/>
            <person name="Inman J."/>
            <person name="Amedeo P."/>
            <person name="Hass B."/>
            <person name="Wortman J."/>
        </authorList>
    </citation>
    <scope>NUCLEOTIDE SEQUENCE [LARGE SCALE GENOMIC DNA]</scope>
    <source>
        <strain evidence="2">ATCC 50983 / TXsc</strain>
    </source>
</reference>
<name>C5LPE2_PERM5</name>
<evidence type="ECO:0000313" key="2">
    <source>
        <dbReference type="Proteomes" id="UP000007800"/>
    </source>
</evidence>
<dbReference type="RefSeq" id="XP_002768686.1">
    <property type="nucleotide sequence ID" value="XM_002768640.1"/>
</dbReference>
<gene>
    <name evidence="1" type="ORF">Pmar_PMAR027533</name>
</gene>
<dbReference type="Proteomes" id="UP000007800">
    <property type="component" value="Unassembled WGS sequence"/>
</dbReference>